<reference evidence="1 2" key="1">
    <citation type="submission" date="2024-02" db="EMBL/GenBank/DDBJ databases">
        <authorList>
            <person name="Nijsse B."/>
            <person name="Sprong H."/>
        </authorList>
    </citation>
    <scope>NUCLEOTIDE SEQUENCE [LARGE SCALE GENOMIC DNA]</scope>
    <source>
        <strain evidence="1">OB144</strain>
    </source>
</reference>
<gene>
    <name evidence="1" type="ORF">OB144RH_04205</name>
</gene>
<protein>
    <submittedName>
        <fullName evidence="1">Acriflavin resistance protein</fullName>
    </submittedName>
</protein>
<dbReference type="EMBL" id="OZ018776">
    <property type="protein sequence ID" value="CAK9120973.1"/>
    <property type="molecule type" value="Genomic_DNA"/>
</dbReference>
<keyword evidence="2" id="KW-1185">Reference proteome</keyword>
<evidence type="ECO:0000313" key="2">
    <source>
        <dbReference type="Proteomes" id="UP001642485"/>
    </source>
</evidence>
<dbReference type="RefSeq" id="WP_232203635.1">
    <property type="nucleotide sequence ID" value="NZ_OY974080.1"/>
</dbReference>
<organism evidence="1 2">
    <name type="scientific">Rickettsia helvetica</name>
    <dbReference type="NCBI Taxonomy" id="35789"/>
    <lineage>
        <taxon>Bacteria</taxon>
        <taxon>Pseudomonadati</taxon>
        <taxon>Pseudomonadota</taxon>
        <taxon>Alphaproteobacteria</taxon>
        <taxon>Rickettsiales</taxon>
        <taxon>Rickettsiaceae</taxon>
        <taxon>Rickettsieae</taxon>
        <taxon>Rickettsia</taxon>
        <taxon>spotted fever group</taxon>
    </lineage>
</organism>
<accession>A0ABP0T527</accession>
<sequence length="153" mass="16997">MDGLVRKMNILKPIENLFLKKPDIDEGEVVYIAPTSEIGKKYEAAVQAIAASVNTELKKELAIKIKGKEKLKALIVEEVFEKYTTKNADALDGNINQLAQAIKEGTDIEFISPKREVASSIDQDTRNLCVRINQDAGLMQQLKTNNPRLAAEL</sequence>
<name>A0ABP0T527_RICHE</name>
<evidence type="ECO:0000313" key="1">
    <source>
        <dbReference type="EMBL" id="CAK9120973.1"/>
    </source>
</evidence>
<proteinExistence type="predicted"/>
<dbReference type="Proteomes" id="UP001642485">
    <property type="component" value="Chromosome"/>
</dbReference>